<dbReference type="EMBL" id="SSTI01000007">
    <property type="protein sequence ID" value="THG39602.1"/>
    <property type="molecule type" value="Genomic_DNA"/>
</dbReference>
<feature type="transmembrane region" description="Helical" evidence="8">
    <location>
        <begin position="294"/>
        <end position="323"/>
    </location>
</feature>
<evidence type="ECO:0000313" key="11">
    <source>
        <dbReference type="Proteomes" id="UP000308038"/>
    </source>
</evidence>
<dbReference type="RefSeq" id="WP_136451661.1">
    <property type="nucleotide sequence ID" value="NZ_SSTI01000007.1"/>
</dbReference>
<evidence type="ECO:0000256" key="1">
    <source>
        <dbReference type="ARBA" id="ARBA00004651"/>
    </source>
</evidence>
<evidence type="ECO:0000256" key="7">
    <source>
        <dbReference type="SAM" id="MobiDB-lite"/>
    </source>
</evidence>
<evidence type="ECO:0000256" key="2">
    <source>
        <dbReference type="ARBA" id="ARBA00022448"/>
    </source>
</evidence>
<keyword evidence="2" id="KW-0813">Transport</keyword>
<evidence type="ECO:0000256" key="3">
    <source>
        <dbReference type="ARBA" id="ARBA00022475"/>
    </source>
</evidence>
<feature type="transmembrane region" description="Helical" evidence="8">
    <location>
        <begin position="229"/>
        <end position="250"/>
    </location>
</feature>
<feature type="transmembrane region" description="Helical" evidence="8">
    <location>
        <begin position="21"/>
        <end position="39"/>
    </location>
</feature>
<feature type="transmembrane region" description="Helical" evidence="8">
    <location>
        <begin position="84"/>
        <end position="103"/>
    </location>
</feature>
<feature type="region of interest" description="Disordered" evidence="7">
    <location>
        <begin position="411"/>
        <end position="430"/>
    </location>
</feature>
<evidence type="ECO:0000256" key="4">
    <source>
        <dbReference type="ARBA" id="ARBA00022692"/>
    </source>
</evidence>
<evidence type="ECO:0000256" key="5">
    <source>
        <dbReference type="ARBA" id="ARBA00022989"/>
    </source>
</evidence>
<dbReference type="PANTHER" id="PTHR23513">
    <property type="entry name" value="INTEGRAL MEMBRANE EFFLUX PROTEIN-RELATED"/>
    <property type="match status" value="1"/>
</dbReference>
<feature type="transmembrane region" description="Helical" evidence="8">
    <location>
        <begin position="262"/>
        <end position="282"/>
    </location>
</feature>
<dbReference type="InterPro" id="IPR036259">
    <property type="entry name" value="MFS_trans_sf"/>
</dbReference>
<protein>
    <submittedName>
        <fullName evidence="10">MFS transporter</fullName>
    </submittedName>
</protein>
<feature type="transmembrane region" description="Helical" evidence="8">
    <location>
        <begin position="179"/>
        <end position="199"/>
    </location>
</feature>
<evidence type="ECO:0000256" key="6">
    <source>
        <dbReference type="ARBA" id="ARBA00023136"/>
    </source>
</evidence>
<feature type="transmembrane region" description="Helical" evidence="8">
    <location>
        <begin position="51"/>
        <end position="77"/>
    </location>
</feature>
<feature type="transmembrane region" description="Helical" evidence="8">
    <location>
        <begin position="371"/>
        <end position="396"/>
    </location>
</feature>
<keyword evidence="4 8" id="KW-0812">Transmembrane</keyword>
<feature type="transmembrane region" description="Helical" evidence="8">
    <location>
        <begin position="109"/>
        <end position="128"/>
    </location>
</feature>
<proteinExistence type="predicted"/>
<feature type="domain" description="Major facilitator superfamily (MFS) profile" evidence="9">
    <location>
        <begin position="1"/>
        <end position="404"/>
    </location>
</feature>
<dbReference type="Proteomes" id="UP000308038">
    <property type="component" value="Unassembled WGS sequence"/>
</dbReference>
<organism evidence="10 11">
    <name type="scientific">Sphingomonas olei</name>
    <dbReference type="NCBI Taxonomy" id="1886787"/>
    <lineage>
        <taxon>Bacteria</taxon>
        <taxon>Pseudomonadati</taxon>
        <taxon>Pseudomonadota</taxon>
        <taxon>Alphaproteobacteria</taxon>
        <taxon>Sphingomonadales</taxon>
        <taxon>Sphingomonadaceae</taxon>
        <taxon>Sphingomonas</taxon>
    </lineage>
</organism>
<reference evidence="10 11" key="1">
    <citation type="submission" date="2019-04" db="EMBL/GenBank/DDBJ databases">
        <title>Microbes associate with the intestines of laboratory mice.</title>
        <authorList>
            <person name="Navarre W."/>
            <person name="Wong E."/>
            <person name="Huang K.C."/>
            <person name="Tropini C."/>
            <person name="Ng K."/>
            <person name="Yu B."/>
        </authorList>
    </citation>
    <scope>NUCLEOTIDE SEQUENCE [LARGE SCALE GENOMIC DNA]</scope>
    <source>
        <strain evidence="10 11">NM83_B4-11</strain>
    </source>
</reference>
<comment type="caution">
    <text evidence="10">The sequence shown here is derived from an EMBL/GenBank/DDBJ whole genome shotgun (WGS) entry which is preliminary data.</text>
</comment>
<feature type="transmembrane region" description="Helical" evidence="8">
    <location>
        <begin position="149"/>
        <end position="173"/>
    </location>
</feature>
<evidence type="ECO:0000313" key="10">
    <source>
        <dbReference type="EMBL" id="THG39602.1"/>
    </source>
</evidence>
<dbReference type="PROSITE" id="PS50850">
    <property type="entry name" value="MFS"/>
    <property type="match status" value="1"/>
</dbReference>
<dbReference type="CDD" id="cd06173">
    <property type="entry name" value="MFS_MefA_like"/>
    <property type="match status" value="1"/>
</dbReference>
<accession>A0ABY2QG67</accession>
<keyword evidence="11" id="KW-1185">Reference proteome</keyword>
<keyword evidence="5 8" id="KW-1133">Transmembrane helix</keyword>
<dbReference type="Pfam" id="PF05977">
    <property type="entry name" value="MFS_3"/>
    <property type="match status" value="1"/>
</dbReference>
<comment type="subcellular location">
    <subcellularLocation>
        <location evidence="1">Cell membrane</location>
        <topology evidence="1">Multi-pass membrane protein</topology>
    </subcellularLocation>
</comment>
<sequence length="430" mass="45185">MSAAAHPLRIPNYRSYWLARLASTIAQSALAIVLGWQVYSIARETMEIREAAFLLGMIGLAQFVPLFLLTPVVGLIADSIDRRWIVRGTTTLLAGNVLLLGFATWEGWISLPVLFGAAVLVGVARAFAGPAYGALAPNLVPRESLPSAIALGSIAMQVGFIAGPSVGGFLFAIGPLTAYAGMAAMFLLALVMLLTIRPVPQPPAQKDRRPFARIVDGFAYVKRNRLVQAAITLDLFAVLLAGATALLPIYAHDILHVGPTGLGLLAAGMGIGASATGIFLSFRPMKNDVGRKMLIAVMIFGVAIVTFGISTNFLLSLIALIVAGSADMVSMYVRGSLIQLHTPDEMRGRVSAVSQLTISASNELGEAESGLMAALLGPVGAVVVGGVGAMAVTLLWSRLFPELKQAKTFDPPETPLSVIPPETQHGVAQP</sequence>
<dbReference type="InterPro" id="IPR010290">
    <property type="entry name" value="TM_effector"/>
</dbReference>
<evidence type="ECO:0000259" key="9">
    <source>
        <dbReference type="PROSITE" id="PS50850"/>
    </source>
</evidence>
<dbReference type="InterPro" id="IPR020846">
    <property type="entry name" value="MFS_dom"/>
</dbReference>
<keyword evidence="3" id="KW-1003">Cell membrane</keyword>
<name>A0ABY2QG67_9SPHN</name>
<dbReference type="PANTHER" id="PTHR23513:SF9">
    <property type="entry name" value="ENTEROBACTIN EXPORTER ENTS"/>
    <property type="match status" value="1"/>
</dbReference>
<keyword evidence="6 8" id="KW-0472">Membrane</keyword>
<dbReference type="SUPFAM" id="SSF103473">
    <property type="entry name" value="MFS general substrate transporter"/>
    <property type="match status" value="1"/>
</dbReference>
<gene>
    <name evidence="10" type="ORF">E5988_10530</name>
</gene>
<dbReference type="Gene3D" id="1.20.1250.20">
    <property type="entry name" value="MFS general substrate transporter like domains"/>
    <property type="match status" value="1"/>
</dbReference>
<evidence type="ECO:0000256" key="8">
    <source>
        <dbReference type="SAM" id="Phobius"/>
    </source>
</evidence>